<gene>
    <name evidence="4" type="ORF">KME28_00390</name>
</gene>
<evidence type="ECO:0000313" key="5">
    <source>
        <dbReference type="Proteomes" id="UP000813215"/>
    </source>
</evidence>
<reference evidence="4" key="1">
    <citation type="submission" date="2021-05" db="EMBL/GenBank/DDBJ databases">
        <authorList>
            <person name="Pietrasiak N."/>
            <person name="Ward R."/>
            <person name="Stajich J.E."/>
            <person name="Kurbessoian T."/>
        </authorList>
    </citation>
    <scope>NUCLEOTIDE SEQUENCE</scope>
    <source>
        <strain evidence="4">HA4357-MV3</strain>
    </source>
</reference>
<evidence type="ECO:0000313" key="4">
    <source>
        <dbReference type="EMBL" id="MBW4430256.1"/>
    </source>
</evidence>
<feature type="domain" description="GST N-terminal" evidence="2">
    <location>
        <begin position="1"/>
        <end position="87"/>
    </location>
</feature>
<dbReference type="SFLD" id="SFLDG01151">
    <property type="entry name" value="Main.2:_Nu-like"/>
    <property type="match status" value="1"/>
</dbReference>
<dbReference type="PROSITE" id="PS50404">
    <property type="entry name" value="GST_NTER"/>
    <property type="match status" value="1"/>
</dbReference>
<comment type="caution">
    <text evidence="4">The sequence shown here is derived from an EMBL/GenBank/DDBJ whole genome shotgun (WGS) entry which is preliminary data.</text>
</comment>
<dbReference type="AlphaFoldDB" id="A0A9E3LPZ3"/>
<organism evidence="4 5">
    <name type="scientific">Pelatocladus maniniholoensis HA4357-MV3</name>
    <dbReference type="NCBI Taxonomy" id="1117104"/>
    <lineage>
        <taxon>Bacteria</taxon>
        <taxon>Bacillati</taxon>
        <taxon>Cyanobacteriota</taxon>
        <taxon>Cyanophyceae</taxon>
        <taxon>Nostocales</taxon>
        <taxon>Nostocaceae</taxon>
        <taxon>Pelatocladus</taxon>
    </lineage>
</organism>
<dbReference type="EMBL" id="JAHHHW010000004">
    <property type="protein sequence ID" value="MBW4430256.1"/>
    <property type="molecule type" value="Genomic_DNA"/>
</dbReference>
<dbReference type="InterPro" id="IPR040079">
    <property type="entry name" value="Glutathione_S-Trfase"/>
</dbReference>
<dbReference type="InterPro" id="IPR004045">
    <property type="entry name" value="Glutathione_S-Trfase_N"/>
</dbReference>
<dbReference type="Pfam" id="PF00043">
    <property type="entry name" value="GST_C"/>
    <property type="match status" value="1"/>
</dbReference>
<dbReference type="SUPFAM" id="SSF52833">
    <property type="entry name" value="Thioredoxin-like"/>
    <property type="match status" value="1"/>
</dbReference>
<reference evidence="4" key="2">
    <citation type="journal article" date="2022" name="Microbiol. Resour. Announc.">
        <title>Metagenome Sequencing to Explore Phylogenomics of Terrestrial Cyanobacteria.</title>
        <authorList>
            <person name="Ward R.D."/>
            <person name="Stajich J.E."/>
            <person name="Johansen J.R."/>
            <person name="Huntemann M."/>
            <person name="Clum A."/>
            <person name="Foster B."/>
            <person name="Foster B."/>
            <person name="Roux S."/>
            <person name="Palaniappan K."/>
            <person name="Varghese N."/>
            <person name="Mukherjee S."/>
            <person name="Reddy T.B.K."/>
            <person name="Daum C."/>
            <person name="Copeland A."/>
            <person name="Chen I.A."/>
            <person name="Ivanova N.N."/>
            <person name="Kyrpides N.C."/>
            <person name="Shapiro N."/>
            <person name="Eloe-Fadrosh E.A."/>
            <person name="Pietrasiak N."/>
        </authorList>
    </citation>
    <scope>NUCLEOTIDE SEQUENCE</scope>
    <source>
        <strain evidence="4">HA4357-MV3</strain>
    </source>
</reference>
<dbReference type="InterPro" id="IPR004046">
    <property type="entry name" value="GST_C"/>
</dbReference>
<feature type="domain" description="GST C-terminal" evidence="3">
    <location>
        <begin position="90"/>
        <end position="214"/>
    </location>
</feature>
<dbReference type="Gene3D" id="1.20.1050.10">
    <property type="match status" value="1"/>
</dbReference>
<dbReference type="InterPro" id="IPR036249">
    <property type="entry name" value="Thioredoxin-like_sf"/>
</dbReference>
<evidence type="ECO:0000259" key="3">
    <source>
        <dbReference type="PROSITE" id="PS50405"/>
    </source>
</evidence>
<protein>
    <submittedName>
        <fullName evidence="4">Glutathione S-transferase N-terminal domain-containing protein</fullName>
    </submittedName>
</protein>
<evidence type="ECO:0000256" key="1">
    <source>
        <dbReference type="RuleBase" id="RU003494"/>
    </source>
</evidence>
<dbReference type="PANTHER" id="PTHR44051">
    <property type="entry name" value="GLUTATHIONE S-TRANSFERASE-RELATED"/>
    <property type="match status" value="1"/>
</dbReference>
<dbReference type="Proteomes" id="UP000813215">
    <property type="component" value="Unassembled WGS sequence"/>
</dbReference>
<accession>A0A9E3LPZ3</accession>
<dbReference type="InterPro" id="IPR036282">
    <property type="entry name" value="Glutathione-S-Trfase_C_sf"/>
</dbReference>
<name>A0A9E3LPZ3_9NOST</name>
<dbReference type="SUPFAM" id="SSF47616">
    <property type="entry name" value="GST C-terminal domain-like"/>
    <property type="match status" value="1"/>
</dbReference>
<dbReference type="CDD" id="cd03048">
    <property type="entry name" value="GST_N_Ure2p_like"/>
    <property type="match status" value="1"/>
</dbReference>
<dbReference type="InterPro" id="IPR010987">
    <property type="entry name" value="Glutathione-S-Trfase_C-like"/>
</dbReference>
<dbReference type="PANTHER" id="PTHR44051:SF19">
    <property type="entry name" value="DISULFIDE-BOND OXIDOREDUCTASE YFCG"/>
    <property type="match status" value="1"/>
</dbReference>
<dbReference type="SFLD" id="SFLDS00019">
    <property type="entry name" value="Glutathione_Transferase_(cytos"/>
    <property type="match status" value="1"/>
</dbReference>
<dbReference type="CDD" id="cd10291">
    <property type="entry name" value="GST_C_YfcG_like"/>
    <property type="match status" value="1"/>
</dbReference>
<dbReference type="PROSITE" id="PS50405">
    <property type="entry name" value="GST_CTER"/>
    <property type="match status" value="1"/>
</dbReference>
<sequence>MIELYYWTTPNGHKITMFLEEAELPYTIIPVNLGAGDQFKPEFLKIAPNNRIPAIIDHEPADGGEPISVFESGAILLYLAEKAGKLISNNIRDRTEVLQWLFWQMGGLGPMAGQNHHFSQYAPEKIPYAINRYVNETARLYAVLNKRLSDREFVAGNNYSIADIAIYPWIVPYERQGQKLEDVPHLKRWFETIQARPATIRAYEKAEAFKNQTLDVEKSRSLLFNQSAQTVQPS</sequence>
<dbReference type="FunFam" id="3.40.30.10:FF:000046">
    <property type="entry name" value="GSH-dependent disulfide bond oxidoreductase"/>
    <property type="match status" value="1"/>
</dbReference>
<dbReference type="SFLD" id="SFLDG00358">
    <property type="entry name" value="Main_(cytGST)"/>
    <property type="match status" value="1"/>
</dbReference>
<evidence type="ECO:0000259" key="2">
    <source>
        <dbReference type="PROSITE" id="PS50404"/>
    </source>
</evidence>
<proteinExistence type="inferred from homology"/>
<dbReference type="Pfam" id="PF02798">
    <property type="entry name" value="GST_N"/>
    <property type="match status" value="1"/>
</dbReference>
<dbReference type="Gene3D" id="3.40.30.10">
    <property type="entry name" value="Glutaredoxin"/>
    <property type="match status" value="1"/>
</dbReference>
<comment type="similarity">
    <text evidence="1">Belongs to the GST superfamily.</text>
</comment>